<reference evidence="1 2" key="1">
    <citation type="submission" date="2020-06" db="EMBL/GenBank/DDBJ databases">
        <title>Description of novel acetic acid bacteria.</title>
        <authorList>
            <person name="Sombolestani A."/>
        </authorList>
    </citation>
    <scope>NUCLEOTIDE SEQUENCE [LARGE SCALE GENOMIC DNA]</scope>
    <source>
        <strain evidence="1 2">LMG 27010</strain>
    </source>
</reference>
<proteinExistence type="predicted"/>
<keyword evidence="1" id="KW-0808">Transferase</keyword>
<dbReference type="Gene3D" id="3.30.420.310">
    <property type="entry name" value="2-keto-3-deoxy-galactonokinase, C-terminal domain"/>
    <property type="match status" value="1"/>
</dbReference>
<evidence type="ECO:0000313" key="2">
    <source>
        <dbReference type="Proteomes" id="UP000585665"/>
    </source>
</evidence>
<dbReference type="GO" id="GO:0008671">
    <property type="term" value="F:2-dehydro-3-deoxygalactonokinase activity"/>
    <property type="evidence" value="ECO:0007669"/>
    <property type="project" value="InterPro"/>
</dbReference>
<dbReference type="Proteomes" id="UP000585665">
    <property type="component" value="Unassembled WGS sequence"/>
</dbReference>
<dbReference type="EMBL" id="JABXXR010000087">
    <property type="protein sequence ID" value="NVN41062.1"/>
    <property type="molecule type" value="Genomic_DNA"/>
</dbReference>
<accession>A0A850PGQ7</accession>
<organism evidence="1 2">
    <name type="scientific">Ameyamaea chiangmaiensis</name>
    <dbReference type="NCBI Taxonomy" id="442969"/>
    <lineage>
        <taxon>Bacteria</taxon>
        <taxon>Pseudomonadati</taxon>
        <taxon>Pseudomonadota</taxon>
        <taxon>Alphaproteobacteria</taxon>
        <taxon>Acetobacterales</taxon>
        <taxon>Acetobacteraceae</taxon>
        <taxon>Ameyamaea</taxon>
    </lineage>
</organism>
<comment type="caution">
    <text evidence="1">The sequence shown here is derived from an EMBL/GenBank/DDBJ whole genome shotgun (WGS) entry which is preliminary data.</text>
</comment>
<dbReference type="GO" id="GO:0034194">
    <property type="term" value="P:D-galactonate catabolic process"/>
    <property type="evidence" value="ECO:0007669"/>
    <property type="project" value="InterPro"/>
</dbReference>
<name>A0A850PGQ7_9PROT</name>
<dbReference type="Pfam" id="PF05035">
    <property type="entry name" value="DGOK"/>
    <property type="match status" value="1"/>
</dbReference>
<dbReference type="CDD" id="cd24012">
    <property type="entry name" value="ASKHA_NBD_KDGal-kinase"/>
    <property type="match status" value="1"/>
</dbReference>
<dbReference type="InterPro" id="IPR042258">
    <property type="entry name" value="DGOK_N"/>
</dbReference>
<protein>
    <submittedName>
        <fullName evidence="1">2-dehydro-3-deoxygalactonokinase</fullName>
    </submittedName>
</protein>
<sequence>MVALDWGTSSLRGWLMDAEGHVRGEYAAPHGIMALPEGGFAAAYAQARSGLGADPALPALACGMVGSTSGWRDVPYVACPADPARLVEGLGARDGDVLPIVPGVRLDGPTPDVMRGEETQIMGALSQHPQWGASSIMIMPGTHSKWVRIEGGQIESFRTFMTGELYAVLMKHSILGRPSQGGETSDSVRDDAFRRGVLQAAASESGLAPILFSARSLFVTGVLPGAATGDYLSGMVLGDEIRAGMMAIGGTAPGADTIGRVVIVGEDALSRRYARAFDLLGLPAPRMVGNTAAAGLFAIACQAGLVRAVVSAKGLS</sequence>
<evidence type="ECO:0000313" key="1">
    <source>
        <dbReference type="EMBL" id="NVN41062.1"/>
    </source>
</evidence>
<keyword evidence="1" id="KW-0418">Kinase</keyword>
<keyword evidence="2" id="KW-1185">Reference proteome</keyword>
<dbReference type="Gene3D" id="3.30.420.300">
    <property type="entry name" value="2-keto-3-deoxy-galactonokinase, substrate binding domain"/>
    <property type="match status" value="1"/>
</dbReference>
<dbReference type="InterPro" id="IPR007729">
    <property type="entry name" value="DGOK"/>
</dbReference>
<dbReference type="InterPro" id="IPR042257">
    <property type="entry name" value="DGOK_C"/>
</dbReference>
<gene>
    <name evidence="1" type="ORF">HUK82_10905</name>
</gene>
<dbReference type="AlphaFoldDB" id="A0A850PGQ7"/>